<dbReference type="SMART" id="SM00181">
    <property type="entry name" value="EGF"/>
    <property type="match status" value="3"/>
</dbReference>
<feature type="disulfide bond" evidence="6">
    <location>
        <begin position="128"/>
        <end position="137"/>
    </location>
</feature>
<dbReference type="Pfam" id="PF00008">
    <property type="entry name" value="EGF"/>
    <property type="match status" value="2"/>
</dbReference>
<evidence type="ECO:0000313" key="8">
    <source>
        <dbReference type="EMBL" id="CAG2211293.1"/>
    </source>
</evidence>
<sequence length="151" mass="16495">MPVNPIHARTVADVSTKAVVTTVSVKEVILDLHVENRGRCVPEGRDGYRCKCVGGYSGPTCDENVCKPNPCQNKGRCYPDNSDDGFKCRCLGGYTGPTCEDKPNPCNTKPCKNGGKCNYNGKTYTCKCAYGYRGRHCTAKASPSYNDDDEY</sequence>
<comment type="caution">
    <text evidence="6">Lacks conserved residue(s) required for the propagation of feature annotation.</text>
</comment>
<organism evidence="8 9">
    <name type="scientific">Mytilus edulis</name>
    <name type="common">Blue mussel</name>
    <dbReference type="NCBI Taxonomy" id="6550"/>
    <lineage>
        <taxon>Eukaryota</taxon>
        <taxon>Metazoa</taxon>
        <taxon>Spiralia</taxon>
        <taxon>Lophotrochozoa</taxon>
        <taxon>Mollusca</taxon>
        <taxon>Bivalvia</taxon>
        <taxon>Autobranchia</taxon>
        <taxon>Pteriomorphia</taxon>
        <taxon>Mytilida</taxon>
        <taxon>Mytiloidea</taxon>
        <taxon>Mytilidae</taxon>
        <taxon>Mytilinae</taxon>
        <taxon>Mytilus</taxon>
    </lineage>
</organism>
<evidence type="ECO:0000259" key="7">
    <source>
        <dbReference type="PROSITE" id="PS50026"/>
    </source>
</evidence>
<evidence type="ECO:0000256" key="6">
    <source>
        <dbReference type="PROSITE-ProRule" id="PRU00076"/>
    </source>
</evidence>
<dbReference type="PROSITE" id="PS00022">
    <property type="entry name" value="EGF_1"/>
    <property type="match status" value="2"/>
</dbReference>
<evidence type="ECO:0000256" key="3">
    <source>
        <dbReference type="ARBA" id="ARBA00022737"/>
    </source>
</evidence>
<dbReference type="SUPFAM" id="SSF57196">
    <property type="entry name" value="EGF/Laminin"/>
    <property type="match status" value="3"/>
</dbReference>
<evidence type="ECO:0000256" key="5">
    <source>
        <dbReference type="ARBA" id="ARBA00023180"/>
    </source>
</evidence>
<feature type="disulfide bond" evidence="6">
    <location>
        <begin position="71"/>
        <end position="88"/>
    </location>
</feature>
<dbReference type="FunFam" id="2.10.25.10:FF:000012">
    <property type="entry name" value="Delta-like protein"/>
    <property type="match status" value="1"/>
</dbReference>
<reference evidence="8" key="1">
    <citation type="submission" date="2021-03" db="EMBL/GenBank/DDBJ databases">
        <authorList>
            <person name="Bekaert M."/>
        </authorList>
    </citation>
    <scope>NUCLEOTIDE SEQUENCE</scope>
</reference>
<evidence type="ECO:0000256" key="2">
    <source>
        <dbReference type="ARBA" id="ARBA00022729"/>
    </source>
</evidence>
<name>A0A8S3RS06_MYTED</name>
<dbReference type="EMBL" id="CAJPWZ010001257">
    <property type="protein sequence ID" value="CAG2211293.1"/>
    <property type="molecule type" value="Genomic_DNA"/>
</dbReference>
<keyword evidence="5" id="KW-0325">Glycoprotein</keyword>
<feature type="domain" description="EGF-like" evidence="7">
    <location>
        <begin position="62"/>
        <end position="100"/>
    </location>
</feature>
<keyword evidence="2" id="KW-0732">Signal</keyword>
<keyword evidence="4 6" id="KW-1015">Disulfide bond</keyword>
<accession>A0A8S3RS06</accession>
<dbReference type="SMART" id="SM00179">
    <property type="entry name" value="EGF_CA"/>
    <property type="match status" value="2"/>
</dbReference>
<dbReference type="InterPro" id="IPR051022">
    <property type="entry name" value="Notch_Cell-Fate_Det"/>
</dbReference>
<evidence type="ECO:0000256" key="1">
    <source>
        <dbReference type="ARBA" id="ARBA00022536"/>
    </source>
</evidence>
<proteinExistence type="predicted"/>
<feature type="domain" description="EGF-like" evidence="7">
    <location>
        <begin position="102"/>
        <end position="138"/>
    </location>
</feature>
<dbReference type="FunFam" id="2.10.25.10:FF:000095">
    <property type="entry name" value="Notch, isoform B"/>
    <property type="match status" value="1"/>
</dbReference>
<comment type="caution">
    <text evidence="8">The sequence shown here is derived from an EMBL/GenBank/DDBJ whole genome shotgun (WGS) entry which is preliminary data.</text>
</comment>
<evidence type="ECO:0000256" key="4">
    <source>
        <dbReference type="ARBA" id="ARBA00023157"/>
    </source>
</evidence>
<keyword evidence="9" id="KW-1185">Reference proteome</keyword>
<keyword evidence="3" id="KW-0677">Repeat</keyword>
<dbReference type="AlphaFoldDB" id="A0A8S3RS06"/>
<dbReference type="PROSITE" id="PS01186">
    <property type="entry name" value="EGF_2"/>
    <property type="match status" value="2"/>
</dbReference>
<dbReference type="InterPro" id="IPR000742">
    <property type="entry name" value="EGF"/>
</dbReference>
<dbReference type="OrthoDB" id="6082174at2759"/>
<dbReference type="InterPro" id="IPR001881">
    <property type="entry name" value="EGF-like_Ca-bd_dom"/>
</dbReference>
<dbReference type="PANTHER" id="PTHR24049">
    <property type="entry name" value="CRUMBS FAMILY MEMBER"/>
    <property type="match status" value="1"/>
</dbReference>
<keyword evidence="1 6" id="KW-0245">EGF-like domain</keyword>
<dbReference type="GO" id="GO:0005509">
    <property type="term" value="F:calcium ion binding"/>
    <property type="evidence" value="ECO:0007669"/>
    <property type="project" value="InterPro"/>
</dbReference>
<dbReference type="Proteomes" id="UP000683360">
    <property type="component" value="Unassembled WGS sequence"/>
</dbReference>
<gene>
    <name evidence="8" type="ORF">MEDL_25322</name>
</gene>
<dbReference type="PROSITE" id="PS50026">
    <property type="entry name" value="EGF_3"/>
    <property type="match status" value="2"/>
</dbReference>
<evidence type="ECO:0000313" key="9">
    <source>
        <dbReference type="Proteomes" id="UP000683360"/>
    </source>
</evidence>
<dbReference type="CDD" id="cd00054">
    <property type="entry name" value="EGF_CA"/>
    <property type="match status" value="1"/>
</dbReference>
<feature type="disulfide bond" evidence="6">
    <location>
        <begin position="90"/>
        <end position="99"/>
    </location>
</feature>
<dbReference type="Gene3D" id="2.10.25.10">
    <property type="entry name" value="Laminin"/>
    <property type="match status" value="3"/>
</dbReference>
<protein>
    <submittedName>
        <fullName evidence="8">Adhesive plaque matrix protein 2</fullName>
    </submittedName>
</protein>